<dbReference type="AlphaFoldDB" id="A0A834BLJ7"/>
<evidence type="ECO:0000256" key="1">
    <source>
        <dbReference type="SAM" id="SignalP"/>
    </source>
</evidence>
<proteinExistence type="predicted"/>
<reference evidence="2 3" key="1">
    <citation type="journal article" date="2020" name="Nature">
        <title>Six reference-quality genomes reveal evolution of bat adaptations.</title>
        <authorList>
            <person name="Jebb D."/>
            <person name="Huang Z."/>
            <person name="Pippel M."/>
            <person name="Hughes G.M."/>
            <person name="Lavrichenko K."/>
            <person name="Devanna P."/>
            <person name="Winkler S."/>
            <person name="Jermiin L.S."/>
            <person name="Skirmuntt E.C."/>
            <person name="Katzourakis A."/>
            <person name="Burkitt-Gray L."/>
            <person name="Ray D.A."/>
            <person name="Sullivan K.A.M."/>
            <person name="Roscito J.G."/>
            <person name="Kirilenko B.M."/>
            <person name="Davalos L.M."/>
            <person name="Corthals A.P."/>
            <person name="Power M.L."/>
            <person name="Jones G."/>
            <person name="Ransome R.D."/>
            <person name="Dechmann D.K.N."/>
            <person name="Locatelli A.G."/>
            <person name="Puechmaille S.J."/>
            <person name="Fedrigo O."/>
            <person name="Jarvis E.D."/>
            <person name="Hiller M."/>
            <person name="Vernes S.C."/>
            <person name="Myers E.W."/>
            <person name="Teeling E.C."/>
        </authorList>
    </citation>
    <scope>NUCLEOTIDE SEQUENCE [LARGE SCALE GENOMIC DNA]</scope>
    <source>
        <strain evidence="2">Bat1K_MPI-CBG_1</strain>
    </source>
</reference>
<protein>
    <recommendedName>
        <fullName evidence="4">Secreted protein</fullName>
    </recommendedName>
</protein>
<keyword evidence="1" id="KW-0732">Signal</keyword>
<name>A0A834BLJ7_9CHIR</name>
<sequence>MGIATLLALRCCTMLCSYLPGCLPTLQGCGLQSHPMFRVNSRNFSRSTWCSSQGSGGTLEAGAVRLLHVRLDITNFITKEVLQVCTVAPFPSHHLQLCCLLVCSQCSQPSVPAQLCGLPGCRVFGQ</sequence>
<evidence type="ECO:0000313" key="3">
    <source>
        <dbReference type="Proteomes" id="UP000664940"/>
    </source>
</evidence>
<evidence type="ECO:0000313" key="2">
    <source>
        <dbReference type="EMBL" id="KAF6131174.1"/>
    </source>
</evidence>
<gene>
    <name evidence="2" type="ORF">HJG60_008044</name>
</gene>
<feature type="signal peptide" evidence="1">
    <location>
        <begin position="1"/>
        <end position="24"/>
    </location>
</feature>
<feature type="chain" id="PRO_5032615404" description="Secreted protein" evidence="1">
    <location>
        <begin position="25"/>
        <end position="126"/>
    </location>
</feature>
<organism evidence="2 3">
    <name type="scientific">Phyllostomus discolor</name>
    <name type="common">pale spear-nosed bat</name>
    <dbReference type="NCBI Taxonomy" id="89673"/>
    <lineage>
        <taxon>Eukaryota</taxon>
        <taxon>Metazoa</taxon>
        <taxon>Chordata</taxon>
        <taxon>Craniata</taxon>
        <taxon>Vertebrata</taxon>
        <taxon>Euteleostomi</taxon>
        <taxon>Mammalia</taxon>
        <taxon>Eutheria</taxon>
        <taxon>Laurasiatheria</taxon>
        <taxon>Chiroptera</taxon>
        <taxon>Yangochiroptera</taxon>
        <taxon>Phyllostomidae</taxon>
        <taxon>Phyllostominae</taxon>
        <taxon>Phyllostomus</taxon>
    </lineage>
</organism>
<dbReference type="EMBL" id="JABVXQ010000001">
    <property type="protein sequence ID" value="KAF6131174.1"/>
    <property type="molecule type" value="Genomic_DNA"/>
</dbReference>
<comment type="caution">
    <text evidence="2">The sequence shown here is derived from an EMBL/GenBank/DDBJ whole genome shotgun (WGS) entry which is preliminary data.</text>
</comment>
<dbReference type="Proteomes" id="UP000664940">
    <property type="component" value="Unassembled WGS sequence"/>
</dbReference>
<evidence type="ECO:0008006" key="4">
    <source>
        <dbReference type="Google" id="ProtNLM"/>
    </source>
</evidence>
<accession>A0A834BLJ7</accession>